<dbReference type="Ensembl" id="ENSOTST00005148266.1">
    <property type="protein sequence ID" value="ENSOTSP00005153560.1"/>
    <property type="gene ID" value="ENSOTSG00005060554.1"/>
</dbReference>
<reference evidence="2" key="2">
    <citation type="submission" date="2025-08" db="UniProtKB">
        <authorList>
            <consortium name="Ensembl"/>
        </authorList>
    </citation>
    <scope>IDENTIFICATION</scope>
</reference>
<dbReference type="Proteomes" id="UP000694402">
    <property type="component" value="Unassembled WGS sequence"/>
</dbReference>
<proteinExistence type="predicted"/>
<reference evidence="3" key="1">
    <citation type="journal article" date="2018" name="PLoS ONE">
        <title>Chinook salmon (Oncorhynchus tshawytscha) genome and transcriptome.</title>
        <authorList>
            <person name="Christensen K.A."/>
            <person name="Leong J.S."/>
            <person name="Sakhrani D."/>
            <person name="Biagi C.A."/>
            <person name="Minkley D.R."/>
            <person name="Withler R.E."/>
            <person name="Rondeau E.B."/>
            <person name="Koop B.F."/>
            <person name="Devlin R.H."/>
        </authorList>
    </citation>
    <scope>NUCLEOTIDE SEQUENCE [LARGE SCALE GENOMIC DNA]</scope>
</reference>
<dbReference type="AlphaFoldDB" id="A0AAZ3SJW0"/>
<organism evidence="2 3">
    <name type="scientific">Oncorhynchus tshawytscha</name>
    <name type="common">Chinook salmon</name>
    <name type="synonym">Salmo tshawytscha</name>
    <dbReference type="NCBI Taxonomy" id="74940"/>
    <lineage>
        <taxon>Eukaryota</taxon>
        <taxon>Metazoa</taxon>
        <taxon>Chordata</taxon>
        <taxon>Craniata</taxon>
        <taxon>Vertebrata</taxon>
        <taxon>Euteleostomi</taxon>
        <taxon>Actinopterygii</taxon>
        <taxon>Neopterygii</taxon>
        <taxon>Teleostei</taxon>
        <taxon>Protacanthopterygii</taxon>
        <taxon>Salmoniformes</taxon>
        <taxon>Salmonidae</taxon>
        <taxon>Salmoninae</taxon>
        <taxon>Oncorhynchus</taxon>
    </lineage>
</organism>
<dbReference type="GeneTree" id="ENSGT00940000177258"/>
<evidence type="ECO:0000256" key="1">
    <source>
        <dbReference type="SAM" id="MobiDB-lite"/>
    </source>
</evidence>
<name>A0AAZ3SJW0_ONCTS</name>
<accession>A0AAZ3SJW0</accession>
<sequence length="112" mass="12572">MERREKNNDEGSTSWKQFQAEAKPILKESVLMFRKKKKHPLGPMISSSQPDLLILDLQELLPCGKEDHSSRPLFDGGSGSLKPTLVQSHHKSSSLGLVCLERLVAEPCRSYL</sequence>
<feature type="region of interest" description="Disordered" evidence="1">
    <location>
        <begin position="1"/>
        <end position="20"/>
    </location>
</feature>
<protein>
    <submittedName>
        <fullName evidence="2">Uncharacterized protein</fullName>
    </submittedName>
</protein>
<keyword evidence="3" id="KW-1185">Reference proteome</keyword>
<evidence type="ECO:0000313" key="2">
    <source>
        <dbReference type="Ensembl" id="ENSOTSP00005153560.1"/>
    </source>
</evidence>
<evidence type="ECO:0000313" key="3">
    <source>
        <dbReference type="Proteomes" id="UP000694402"/>
    </source>
</evidence>
<reference evidence="2" key="3">
    <citation type="submission" date="2025-09" db="UniProtKB">
        <authorList>
            <consortium name="Ensembl"/>
        </authorList>
    </citation>
    <scope>IDENTIFICATION</scope>
</reference>